<evidence type="ECO:0000313" key="3">
    <source>
        <dbReference type="Proteomes" id="UP001519311"/>
    </source>
</evidence>
<gene>
    <name evidence="2" type="ORF">JOF59_006440</name>
</gene>
<evidence type="ECO:0000256" key="1">
    <source>
        <dbReference type="SAM" id="MobiDB-lite"/>
    </source>
</evidence>
<dbReference type="InterPro" id="IPR015943">
    <property type="entry name" value="WD40/YVTN_repeat-like_dom_sf"/>
</dbReference>
<protein>
    <submittedName>
        <fullName evidence="2">Uncharacterized protein</fullName>
    </submittedName>
</protein>
<reference evidence="2 3" key="1">
    <citation type="submission" date="2021-03" db="EMBL/GenBank/DDBJ databases">
        <title>Sequencing the genomes of 1000 actinobacteria strains.</title>
        <authorList>
            <person name="Klenk H.-P."/>
        </authorList>
    </citation>
    <scope>NUCLEOTIDE SEQUENCE [LARGE SCALE GENOMIC DNA]</scope>
    <source>
        <strain evidence="2 3">DSM 40843</strain>
    </source>
</reference>
<dbReference type="InterPro" id="IPR011041">
    <property type="entry name" value="Quinoprot_gluc/sorb_DH_b-prop"/>
</dbReference>
<keyword evidence="3" id="KW-1185">Reference proteome</keyword>
<proteinExistence type="predicted"/>
<evidence type="ECO:0000313" key="2">
    <source>
        <dbReference type="EMBL" id="MBP2363948.1"/>
    </source>
</evidence>
<dbReference type="SUPFAM" id="SSF50952">
    <property type="entry name" value="Soluble quinoprotein glucose dehydrogenase"/>
    <property type="match status" value="1"/>
</dbReference>
<organism evidence="2 3">
    <name type="scientific">Streptomyces clavifer</name>
    <dbReference type="NCBI Taxonomy" id="68188"/>
    <lineage>
        <taxon>Bacteria</taxon>
        <taxon>Bacillati</taxon>
        <taxon>Actinomycetota</taxon>
        <taxon>Actinomycetes</taxon>
        <taxon>Kitasatosporales</taxon>
        <taxon>Streptomycetaceae</taxon>
        <taxon>Streptomyces</taxon>
    </lineage>
</organism>
<accession>A0ABS4VJ51</accession>
<dbReference type="Proteomes" id="UP001519311">
    <property type="component" value="Unassembled WGS sequence"/>
</dbReference>
<comment type="caution">
    <text evidence="2">The sequence shown here is derived from an EMBL/GenBank/DDBJ whole genome shotgun (WGS) entry which is preliminary data.</text>
</comment>
<name>A0ABS4VJ51_9ACTN</name>
<sequence length="266" mass="28250">MPVERTNGALVGPLRSSGQLVPRPDHPHQVAVVTRAGVSRGTIQLWDTLAGRQIGVLSGDAISPVSGDFMQHSLVFSADGRSLLVQSADVTVRRWSVDQRKTTGHPMAVDHLDNLVSLTSDGTAITESADGYDLWATDTGRHIGALPTVLDIRRTAVVYEDRCPPTPRAGGSPTIYFARTGSPTSAPRPGMIAPKRSANASCPRVPLGSSVREREPLAWGADRQLTGRDWRNCVSRPPTGPGGELRGASFLLLPAHAGMAPGFSRA</sequence>
<dbReference type="Gene3D" id="2.130.10.10">
    <property type="entry name" value="YVTN repeat-like/Quinoprotein amine dehydrogenase"/>
    <property type="match status" value="1"/>
</dbReference>
<dbReference type="EMBL" id="JAGINS010000002">
    <property type="protein sequence ID" value="MBP2363948.1"/>
    <property type="molecule type" value="Genomic_DNA"/>
</dbReference>
<feature type="region of interest" description="Disordered" evidence="1">
    <location>
        <begin position="1"/>
        <end position="23"/>
    </location>
</feature>